<name>A0A1G8GMF0_9PSED</name>
<evidence type="ECO:0000313" key="3">
    <source>
        <dbReference type="Proteomes" id="UP000199636"/>
    </source>
</evidence>
<dbReference type="STRING" id="428992.SAMN05216272_104367"/>
<feature type="compositionally biased region" description="Low complexity" evidence="1">
    <location>
        <begin position="111"/>
        <end position="131"/>
    </location>
</feature>
<reference evidence="3" key="1">
    <citation type="submission" date="2016-10" db="EMBL/GenBank/DDBJ databases">
        <authorList>
            <person name="Varghese N."/>
            <person name="Submissions S."/>
        </authorList>
    </citation>
    <scope>NUCLEOTIDE SEQUENCE [LARGE SCALE GENOMIC DNA]</scope>
    <source>
        <strain evidence="3">CCM 7469</strain>
    </source>
</reference>
<gene>
    <name evidence="2" type="ORF">SAMN05216272_104367</name>
</gene>
<accession>A0A1G8GMF0</accession>
<keyword evidence="3" id="KW-1185">Reference proteome</keyword>
<dbReference type="Proteomes" id="UP000199636">
    <property type="component" value="Unassembled WGS sequence"/>
</dbReference>
<evidence type="ECO:0000256" key="1">
    <source>
        <dbReference type="SAM" id="MobiDB-lite"/>
    </source>
</evidence>
<sequence length="139" mass="14864">MNMFASAGGVVELWVTKTDHYTSKTTGEIYATVQSIAPIPEGARGNAKGFEISEYSIEPTLLDGIVFQGEPLLCKFASVVRPTKDRFGNITNTQVLVELLSVGKEVYATAPVSRPAPSQPAARQAQQPAQDKPADPAKS</sequence>
<dbReference type="RefSeq" id="WP_425287489.1">
    <property type="nucleotide sequence ID" value="NZ_FNDS01000004.1"/>
</dbReference>
<dbReference type="EMBL" id="FNDS01000004">
    <property type="protein sequence ID" value="SDH95598.1"/>
    <property type="molecule type" value="Genomic_DNA"/>
</dbReference>
<dbReference type="AlphaFoldDB" id="A0A1G8GMF0"/>
<organism evidence="2 3">
    <name type="scientific">Pseudomonas panipatensis</name>
    <dbReference type="NCBI Taxonomy" id="428992"/>
    <lineage>
        <taxon>Bacteria</taxon>
        <taxon>Pseudomonadati</taxon>
        <taxon>Pseudomonadota</taxon>
        <taxon>Gammaproteobacteria</taxon>
        <taxon>Pseudomonadales</taxon>
        <taxon>Pseudomonadaceae</taxon>
        <taxon>Pseudomonas</taxon>
    </lineage>
</organism>
<proteinExistence type="predicted"/>
<evidence type="ECO:0000313" key="2">
    <source>
        <dbReference type="EMBL" id="SDH95598.1"/>
    </source>
</evidence>
<feature type="region of interest" description="Disordered" evidence="1">
    <location>
        <begin position="111"/>
        <end position="139"/>
    </location>
</feature>
<protein>
    <submittedName>
        <fullName evidence="2">Uncharacterized protein</fullName>
    </submittedName>
</protein>